<proteinExistence type="predicted"/>
<feature type="transmembrane region" description="Helical" evidence="1">
    <location>
        <begin position="323"/>
        <end position="339"/>
    </location>
</feature>
<evidence type="ECO:0000313" key="3">
    <source>
        <dbReference type="Proteomes" id="UP000610373"/>
    </source>
</evidence>
<feature type="transmembrane region" description="Helical" evidence="1">
    <location>
        <begin position="168"/>
        <end position="189"/>
    </location>
</feature>
<evidence type="ECO:0000256" key="1">
    <source>
        <dbReference type="SAM" id="Phobius"/>
    </source>
</evidence>
<name>A0A811T416_9EURY</name>
<feature type="transmembrane region" description="Helical" evidence="1">
    <location>
        <begin position="242"/>
        <end position="264"/>
    </location>
</feature>
<keyword evidence="1" id="KW-1133">Transmembrane helix</keyword>
<dbReference type="EMBL" id="CAJHIO010000002">
    <property type="protein sequence ID" value="CAD6491101.1"/>
    <property type="molecule type" value="Genomic_DNA"/>
</dbReference>
<dbReference type="InterPro" id="IPR018701">
    <property type="entry name" value="DUF2206_membrane"/>
</dbReference>
<feature type="transmembrane region" description="Helical" evidence="1">
    <location>
        <begin position="351"/>
        <end position="380"/>
    </location>
</feature>
<feature type="transmembrane region" description="Helical" evidence="1">
    <location>
        <begin position="392"/>
        <end position="409"/>
    </location>
</feature>
<protein>
    <recommendedName>
        <fullName evidence="4">DUF2206 domain-containing protein</fullName>
    </recommendedName>
</protein>
<feature type="transmembrane region" description="Helical" evidence="1">
    <location>
        <begin position="16"/>
        <end position="35"/>
    </location>
</feature>
<feature type="transmembrane region" description="Helical" evidence="1">
    <location>
        <begin position="271"/>
        <end position="291"/>
    </location>
</feature>
<feature type="transmembrane region" description="Helical" evidence="1">
    <location>
        <begin position="71"/>
        <end position="89"/>
    </location>
</feature>
<feature type="transmembrane region" description="Helical" evidence="1">
    <location>
        <begin position="537"/>
        <end position="557"/>
    </location>
</feature>
<comment type="caution">
    <text evidence="2">The sequence shown here is derived from an EMBL/GenBank/DDBJ whole genome shotgun (WGS) entry which is preliminary data.</text>
</comment>
<gene>
    <name evidence="2" type="ORF">CHKLHMKO_00055</name>
</gene>
<feature type="transmembrane region" description="Helical" evidence="1">
    <location>
        <begin position="578"/>
        <end position="601"/>
    </location>
</feature>
<feature type="transmembrane region" description="Helical" evidence="1">
    <location>
        <begin position="463"/>
        <end position="481"/>
    </location>
</feature>
<dbReference type="AlphaFoldDB" id="A0A811T416"/>
<evidence type="ECO:0008006" key="4">
    <source>
        <dbReference type="Google" id="ProtNLM"/>
    </source>
</evidence>
<organism evidence="2 3">
    <name type="scientific">Candidatus Argoarchaeum ethanivorans</name>
    <dbReference type="NCBI Taxonomy" id="2608793"/>
    <lineage>
        <taxon>Archaea</taxon>
        <taxon>Methanobacteriati</taxon>
        <taxon>Methanobacteriota</taxon>
        <taxon>Stenosarchaea group</taxon>
        <taxon>Methanomicrobia</taxon>
        <taxon>Methanosarcinales</taxon>
        <taxon>Methanosarcinales incertae sedis</taxon>
        <taxon>GOM Arc I cluster</taxon>
        <taxon>Candidatus Argoarchaeum</taxon>
    </lineage>
</organism>
<feature type="transmembrane region" description="Helical" evidence="1">
    <location>
        <begin position="297"/>
        <end position="316"/>
    </location>
</feature>
<feature type="transmembrane region" description="Helical" evidence="1">
    <location>
        <begin position="41"/>
        <end position="59"/>
    </location>
</feature>
<feature type="transmembrane region" description="Helical" evidence="1">
    <location>
        <begin position="506"/>
        <end position="525"/>
    </location>
</feature>
<dbReference type="Proteomes" id="UP000610373">
    <property type="component" value="Unassembled WGS sequence"/>
</dbReference>
<accession>A0A811T416</accession>
<dbReference type="Pfam" id="PF09971">
    <property type="entry name" value="DUF2206"/>
    <property type="match status" value="1"/>
</dbReference>
<evidence type="ECO:0000313" key="2">
    <source>
        <dbReference type="EMBL" id="CAD6491101.1"/>
    </source>
</evidence>
<sequence length="718" mass="81681">MKNKANLIDNFGTKKWFVVIILILLLTDVAIFLNIPFLREIFGFLFLTLLPGLLILQVLKLNKIGLTEKLVLAVGLSISFLMFFGLLLNNSSIGLGYKSPLSTVPLLISLNIAAIALTLIAYQVNKNTTFSLPHFSLNTSEKIFLIVPILFPALSIFGAYFMNTTNNNIVSVFLLFLIPIYVIVVCFFNQKFPARVYPLIIFLISISLILMRALRSNHLLGIDTHVEYHFFQTTLNNMHWGVFGHSTLDACLSISLLPTIYRLFLNANPEIFFNVFYVILFSLTPLIIFVISKKYVGDFYGFLASIFFMFQAKFIFAAGSARTTAAIFFFGLAMMTLFSDKIDPLKKRILFIIFMASCIVSHYSTTYIFFFIMLGAFVGMEILSKKYTFKKVVSLTSVILFFSIIFFWYSQVTETAFNAGVNYIGSTIDELNRFFVTESRGESTQALLGKDITQKGIPHKIEFALAWLIFAFIGVGIITSIKKYKEMSLSELNLEKPDFLKEKFEVGYFMIALACAGLLAAMVALPFISAHYGMDRLYAVAITILSVFFVIGGIIVAKYLDKLLYKKKIVKNKREIQAYVIILLVLIPYFFCVTGVMYNLFGYPRAITLNSEGKQYNMSYVHDQESYGAKWISHRQQNLMIYADHGGSLRLTSQGEIGSHSIFKHKKMHDGYIYLRYHNLVADEFVEAYGEAHNMTEYSDIFVRKSKIYDNGGSLIYW</sequence>
<keyword evidence="1" id="KW-0472">Membrane</keyword>
<feature type="transmembrane region" description="Helical" evidence="1">
    <location>
        <begin position="196"/>
        <end position="214"/>
    </location>
</feature>
<feature type="transmembrane region" description="Helical" evidence="1">
    <location>
        <begin position="143"/>
        <end position="162"/>
    </location>
</feature>
<feature type="transmembrane region" description="Helical" evidence="1">
    <location>
        <begin position="101"/>
        <end position="122"/>
    </location>
</feature>
<keyword evidence="1" id="KW-0812">Transmembrane</keyword>
<reference evidence="2" key="1">
    <citation type="submission" date="2020-10" db="EMBL/GenBank/DDBJ databases">
        <authorList>
            <person name="Hahn C.J."/>
            <person name="Laso-Perez R."/>
            <person name="Vulcano F."/>
            <person name="Vaziourakis K.-M."/>
            <person name="Stokke R."/>
            <person name="Steen I.H."/>
            <person name="Teske A."/>
            <person name="Boetius A."/>
            <person name="Liebeke M."/>
            <person name="Amann R."/>
            <person name="Knittel K."/>
        </authorList>
    </citation>
    <scope>NUCLEOTIDE SEQUENCE</scope>
    <source>
        <strain evidence="2">Gfbio:e3339647-f889-4370-9287-4fb5cb688e4c:AG392O15_GoMArc1</strain>
    </source>
</reference>